<dbReference type="InterPro" id="IPR008967">
    <property type="entry name" value="p53-like_TF_DNA-bd_sf"/>
</dbReference>
<evidence type="ECO:0000256" key="2">
    <source>
        <dbReference type="ARBA" id="ARBA00023015"/>
    </source>
</evidence>
<evidence type="ECO:0000256" key="5">
    <source>
        <dbReference type="SAM" id="MobiDB-lite"/>
    </source>
</evidence>
<keyword evidence="3" id="KW-0804">Transcription</keyword>
<feature type="compositionally biased region" description="Low complexity" evidence="5">
    <location>
        <begin position="455"/>
        <end position="474"/>
    </location>
</feature>
<keyword evidence="8" id="KW-1185">Reference proteome</keyword>
<evidence type="ECO:0000256" key="3">
    <source>
        <dbReference type="ARBA" id="ARBA00023163"/>
    </source>
</evidence>
<evidence type="ECO:0000256" key="1">
    <source>
        <dbReference type="ARBA" id="ARBA00004123"/>
    </source>
</evidence>
<dbReference type="AlphaFoldDB" id="A0A8X6XU03"/>
<name>A0A8X6XU03_9ARAC</name>
<feature type="compositionally biased region" description="Basic and acidic residues" evidence="5">
    <location>
        <begin position="483"/>
        <end position="501"/>
    </location>
</feature>
<organism evidence="7 8">
    <name type="scientific">Trichonephila inaurata madagascariensis</name>
    <dbReference type="NCBI Taxonomy" id="2747483"/>
    <lineage>
        <taxon>Eukaryota</taxon>
        <taxon>Metazoa</taxon>
        <taxon>Ecdysozoa</taxon>
        <taxon>Arthropoda</taxon>
        <taxon>Chelicerata</taxon>
        <taxon>Arachnida</taxon>
        <taxon>Araneae</taxon>
        <taxon>Araneomorphae</taxon>
        <taxon>Entelegynae</taxon>
        <taxon>Araneoidea</taxon>
        <taxon>Nephilidae</taxon>
        <taxon>Trichonephila</taxon>
        <taxon>Trichonephila inaurata</taxon>
    </lineage>
</organism>
<dbReference type="InterPro" id="IPR012346">
    <property type="entry name" value="p53/RUNT-type_TF_DNA-bd_sf"/>
</dbReference>
<dbReference type="GO" id="GO:0000978">
    <property type="term" value="F:RNA polymerase II cis-regulatory region sequence-specific DNA binding"/>
    <property type="evidence" value="ECO:0007669"/>
    <property type="project" value="TreeGrafter"/>
</dbReference>
<dbReference type="PANTHER" id="PTHR11950">
    <property type="entry name" value="RUNT RELATED"/>
    <property type="match status" value="1"/>
</dbReference>
<feature type="region of interest" description="Disordered" evidence="5">
    <location>
        <begin position="251"/>
        <end position="291"/>
    </location>
</feature>
<dbReference type="EMBL" id="BMAV01012227">
    <property type="protein sequence ID" value="GFY58752.1"/>
    <property type="molecule type" value="Genomic_DNA"/>
</dbReference>
<reference evidence="7" key="1">
    <citation type="submission" date="2020-08" db="EMBL/GenBank/DDBJ databases">
        <title>Multicomponent nature underlies the extraordinary mechanical properties of spider dragline silk.</title>
        <authorList>
            <person name="Kono N."/>
            <person name="Nakamura H."/>
            <person name="Mori M."/>
            <person name="Yoshida Y."/>
            <person name="Ohtoshi R."/>
            <person name="Malay A.D."/>
            <person name="Moran D.A.P."/>
            <person name="Tomita M."/>
            <person name="Numata K."/>
            <person name="Arakawa K."/>
        </authorList>
    </citation>
    <scope>NUCLEOTIDE SEQUENCE</scope>
</reference>
<dbReference type="InterPro" id="IPR013524">
    <property type="entry name" value="Runt_dom"/>
</dbReference>
<dbReference type="GO" id="GO:0005524">
    <property type="term" value="F:ATP binding"/>
    <property type="evidence" value="ECO:0007669"/>
    <property type="project" value="InterPro"/>
</dbReference>
<keyword evidence="2" id="KW-0805">Transcription regulation</keyword>
<evidence type="ECO:0000256" key="4">
    <source>
        <dbReference type="ARBA" id="ARBA00023242"/>
    </source>
</evidence>
<dbReference type="PANTHER" id="PTHR11950:SF31">
    <property type="entry name" value="SEGMENTATION PROTEIN RUNT"/>
    <property type="match status" value="1"/>
</dbReference>
<dbReference type="SUPFAM" id="SSF49417">
    <property type="entry name" value="p53-like transcription factors"/>
    <property type="match status" value="1"/>
</dbReference>
<dbReference type="GO" id="GO:0001709">
    <property type="term" value="P:cell fate determination"/>
    <property type="evidence" value="ECO:0007669"/>
    <property type="project" value="UniProtKB-ARBA"/>
</dbReference>
<feature type="compositionally biased region" description="Polar residues" evidence="5">
    <location>
        <begin position="502"/>
        <end position="542"/>
    </location>
</feature>
<gene>
    <name evidence="7" type="primary">runx1</name>
    <name evidence="7" type="ORF">TNIN_268071</name>
</gene>
<dbReference type="Gene3D" id="2.60.40.720">
    <property type="match status" value="1"/>
</dbReference>
<feature type="compositionally biased region" description="Polar residues" evidence="5">
    <location>
        <begin position="274"/>
        <end position="291"/>
    </location>
</feature>
<dbReference type="InterPro" id="IPR000040">
    <property type="entry name" value="AML1_Runt"/>
</dbReference>
<keyword evidence="4" id="KW-0539">Nucleus</keyword>
<accession>A0A8X6XU03</accession>
<feature type="region of interest" description="Disordered" evidence="5">
    <location>
        <begin position="454"/>
        <end position="542"/>
    </location>
</feature>
<dbReference type="FunFam" id="2.60.40.720:FF:000001">
    <property type="entry name" value="Runt-related transcription factor"/>
    <property type="match status" value="1"/>
</dbReference>
<dbReference type="PRINTS" id="PR00967">
    <property type="entry name" value="ONCOGENEAML1"/>
</dbReference>
<feature type="domain" description="Runt" evidence="6">
    <location>
        <begin position="25"/>
        <end position="153"/>
    </location>
</feature>
<evidence type="ECO:0000313" key="7">
    <source>
        <dbReference type="EMBL" id="GFY58752.1"/>
    </source>
</evidence>
<dbReference type="OrthoDB" id="10029800at2759"/>
<evidence type="ECO:0000259" key="6">
    <source>
        <dbReference type="PROSITE" id="PS51062"/>
    </source>
</evidence>
<comment type="subcellular location">
    <subcellularLocation>
        <location evidence="1">Nucleus</location>
    </subcellularLocation>
</comment>
<evidence type="ECO:0000313" key="8">
    <source>
        <dbReference type="Proteomes" id="UP000886998"/>
    </source>
</evidence>
<sequence>MHLSAENGGNSRDAMADFFVPVERTLTEVLSEHPGELVKTGSPSVVCSALPAHWRSNKTLPVAFRVVSLGEILDGTIVTIRAGNDDNYCAELRNATAVMKNQVAKFNDLRFVGRSGRGKSFTLTITLSTSPPQVATYVKAIKVTVDGPREPRRQQYHLRAFASAFGHRPPFLDPRLVDPLREWEHMRRKSEWAMDLPMRIPGPHGDPTQTGFTFGNEAQWNPHSAHYQNYLGHGLQPATGFAPCTQMDMASAHDSGHATPQTTPTGILPDRHSTSSSQAFPALSDQQNSPNPIKDPLFVTRYNNAMVAASELCLTDRLTELRHGLSGTNPTACNTYSTPNPFNNASLAFLAAGTSPHSTNLPYFAVSHGSYSLLSAGHGYYSNGNPSRTSNPSLMAAAAAASMYLTPPMVSPSLFYSQLYSSQNQLQSSMQFMNNGDTRSSSTEEDTIAAQRCLDSGGPSISRDSSTSDSILQSECSSNHSSADVRRSSVSDDTRRLDSSARDQQQQHIVMTNHSSSNSNTDLFPTEPNRQSQSDSNLWRPY</sequence>
<dbReference type="Proteomes" id="UP000886998">
    <property type="component" value="Unassembled WGS sequence"/>
</dbReference>
<protein>
    <submittedName>
        <fullName evidence="7">Runt-related transcription factor 1</fullName>
    </submittedName>
</protein>
<dbReference type="GO" id="GO:0000981">
    <property type="term" value="F:DNA-binding transcription factor activity, RNA polymerase II-specific"/>
    <property type="evidence" value="ECO:0007669"/>
    <property type="project" value="TreeGrafter"/>
</dbReference>
<proteinExistence type="predicted"/>
<dbReference type="GO" id="GO:0005634">
    <property type="term" value="C:nucleus"/>
    <property type="evidence" value="ECO:0007669"/>
    <property type="project" value="UniProtKB-SubCell"/>
</dbReference>
<dbReference type="Pfam" id="PF00853">
    <property type="entry name" value="Runt"/>
    <property type="match status" value="1"/>
</dbReference>
<dbReference type="PROSITE" id="PS51062">
    <property type="entry name" value="RUNT"/>
    <property type="match status" value="1"/>
</dbReference>
<comment type="caution">
    <text evidence="7">The sequence shown here is derived from an EMBL/GenBank/DDBJ whole genome shotgun (WGS) entry which is preliminary data.</text>
</comment>